<proteinExistence type="predicted"/>
<name>A0A1W0CDQ0_9NEIS</name>
<organism evidence="1 2">
    <name type="scientific">Chromobacterium haemolyticum</name>
    <dbReference type="NCBI Taxonomy" id="394935"/>
    <lineage>
        <taxon>Bacteria</taxon>
        <taxon>Pseudomonadati</taxon>
        <taxon>Pseudomonadota</taxon>
        <taxon>Betaproteobacteria</taxon>
        <taxon>Neisseriales</taxon>
        <taxon>Chromobacteriaceae</taxon>
        <taxon>Chromobacterium</taxon>
    </lineage>
</organism>
<dbReference type="Proteomes" id="UP000192721">
    <property type="component" value="Unassembled WGS sequence"/>
</dbReference>
<protein>
    <submittedName>
        <fullName evidence="1">Uncharacterized protein</fullName>
    </submittedName>
</protein>
<sequence>MESKPSGQINKHCTSHEEAKAKAELIDELTRAVRLQVGGDIDGIRARAYWEARLPEVRLECLAEALTTVLTRLRPRHGDWTCPVCGRK</sequence>
<reference evidence="1 2" key="1">
    <citation type="submission" date="2017-02" db="EMBL/GenBank/DDBJ databases">
        <title>Chromobacterium haemolyticum H5244.</title>
        <authorList>
            <person name="Gulvik C.A."/>
        </authorList>
    </citation>
    <scope>NUCLEOTIDE SEQUENCE [LARGE SCALE GENOMIC DNA]</scope>
    <source>
        <strain evidence="1 2">H5244</strain>
    </source>
</reference>
<gene>
    <name evidence="1" type="ORF">B0T45_21155</name>
</gene>
<dbReference type="AlphaFoldDB" id="A0A1W0CDQ0"/>
<evidence type="ECO:0000313" key="2">
    <source>
        <dbReference type="Proteomes" id="UP000192721"/>
    </source>
</evidence>
<evidence type="ECO:0000313" key="1">
    <source>
        <dbReference type="EMBL" id="OQS32813.1"/>
    </source>
</evidence>
<comment type="caution">
    <text evidence="1">The sequence shown here is derived from an EMBL/GenBank/DDBJ whole genome shotgun (WGS) entry which is preliminary data.</text>
</comment>
<accession>A0A1W0CDQ0</accession>
<dbReference type="EMBL" id="MUKV01000043">
    <property type="protein sequence ID" value="OQS32813.1"/>
    <property type="molecule type" value="Genomic_DNA"/>
</dbReference>